<comment type="caution">
    <text evidence="1">The sequence shown here is derived from an EMBL/GenBank/DDBJ whole genome shotgun (WGS) entry which is preliminary data.</text>
</comment>
<keyword evidence="2" id="KW-1185">Reference proteome</keyword>
<organism evidence="1 2">
    <name type="scientific">Araneus ventricosus</name>
    <name type="common">Orbweaver spider</name>
    <name type="synonym">Epeira ventricosa</name>
    <dbReference type="NCBI Taxonomy" id="182803"/>
    <lineage>
        <taxon>Eukaryota</taxon>
        <taxon>Metazoa</taxon>
        <taxon>Ecdysozoa</taxon>
        <taxon>Arthropoda</taxon>
        <taxon>Chelicerata</taxon>
        <taxon>Arachnida</taxon>
        <taxon>Araneae</taxon>
        <taxon>Araneomorphae</taxon>
        <taxon>Entelegynae</taxon>
        <taxon>Araneoidea</taxon>
        <taxon>Araneidae</taxon>
        <taxon>Araneus</taxon>
    </lineage>
</organism>
<accession>A0A4Y2RQQ1</accession>
<evidence type="ECO:0000313" key="2">
    <source>
        <dbReference type="Proteomes" id="UP000499080"/>
    </source>
</evidence>
<sequence length="97" mass="11268">MKIPKETTISRKAIYFQRLKNRPERIVLLSRENAPREREKTARRSRVWPTPALQHIVYNSGAIDQAATARTRSCGRILRTKSFTGVNPEILRIRILV</sequence>
<protein>
    <submittedName>
        <fullName evidence="1">Uncharacterized protein</fullName>
    </submittedName>
</protein>
<reference evidence="1 2" key="1">
    <citation type="journal article" date="2019" name="Sci. Rep.">
        <title>Orb-weaving spider Araneus ventricosus genome elucidates the spidroin gene catalogue.</title>
        <authorList>
            <person name="Kono N."/>
            <person name="Nakamura H."/>
            <person name="Ohtoshi R."/>
            <person name="Moran D.A.P."/>
            <person name="Shinohara A."/>
            <person name="Yoshida Y."/>
            <person name="Fujiwara M."/>
            <person name="Mori M."/>
            <person name="Tomita M."/>
            <person name="Arakawa K."/>
        </authorList>
    </citation>
    <scope>NUCLEOTIDE SEQUENCE [LARGE SCALE GENOMIC DNA]</scope>
</reference>
<name>A0A4Y2RQQ1_ARAVE</name>
<dbReference type="AlphaFoldDB" id="A0A4Y2RQQ1"/>
<dbReference type="EMBL" id="BGPR01017889">
    <property type="protein sequence ID" value="GBN77579.1"/>
    <property type="molecule type" value="Genomic_DNA"/>
</dbReference>
<gene>
    <name evidence="1" type="ORF">AVEN_125191_1</name>
</gene>
<proteinExistence type="predicted"/>
<evidence type="ECO:0000313" key="1">
    <source>
        <dbReference type="EMBL" id="GBN77579.1"/>
    </source>
</evidence>
<dbReference type="Proteomes" id="UP000499080">
    <property type="component" value="Unassembled WGS sequence"/>
</dbReference>